<feature type="region of interest" description="Disordered" evidence="1">
    <location>
        <begin position="64"/>
        <end position="85"/>
    </location>
</feature>
<protein>
    <submittedName>
        <fullName evidence="2">Uncharacterized protein</fullName>
    </submittedName>
</protein>
<evidence type="ECO:0000313" key="2">
    <source>
        <dbReference type="EMBL" id="CAH0730442.1"/>
    </source>
</evidence>
<name>A0A8J9VES8_9NEOP</name>
<reference evidence="2" key="1">
    <citation type="submission" date="2021-12" db="EMBL/GenBank/DDBJ databases">
        <authorList>
            <person name="Martin H S."/>
        </authorList>
    </citation>
    <scope>NUCLEOTIDE SEQUENCE</scope>
</reference>
<evidence type="ECO:0000256" key="1">
    <source>
        <dbReference type="SAM" id="MobiDB-lite"/>
    </source>
</evidence>
<dbReference type="AlphaFoldDB" id="A0A8J9VES8"/>
<sequence length="293" mass="34253">MESQRRLYFKKQIVKQFSQQKTEVPTSAENEFSNNNEADEDCVVTLLGSQSYYDQNQKFAFVNTIPSNPDNSNVEKESQNDDDSTKALLEDITNKDLAKEKSYTKNIEDIRIDIEFESTENTEEVWNKENSSDTFPQKENDDDDKLISINEKNYKENESELLSTLTEVIPEGEMELLRKSLEPDEDDIEVENNKSKKRNKRSKINKNYVDYLSEEEDFVWDSSSWNETGDESSSDESNEPQKKKRKVRAEDGKVGEAGLKKKKKNKRKEAKKLARKRKRVCEKRRKHCKCKIT</sequence>
<dbReference type="Proteomes" id="UP000838878">
    <property type="component" value="Chromosome 8"/>
</dbReference>
<feature type="non-terminal residue" evidence="2">
    <location>
        <position position="293"/>
    </location>
</feature>
<feature type="compositionally biased region" description="Acidic residues" evidence="1">
    <location>
        <begin position="228"/>
        <end position="238"/>
    </location>
</feature>
<feature type="compositionally biased region" description="Basic and acidic residues" evidence="1">
    <location>
        <begin position="125"/>
        <end position="139"/>
    </location>
</feature>
<dbReference type="EMBL" id="OV170228">
    <property type="protein sequence ID" value="CAH0730442.1"/>
    <property type="molecule type" value="Genomic_DNA"/>
</dbReference>
<organism evidence="2 3">
    <name type="scientific">Brenthis ino</name>
    <name type="common">lesser marbled fritillary</name>
    <dbReference type="NCBI Taxonomy" id="405034"/>
    <lineage>
        <taxon>Eukaryota</taxon>
        <taxon>Metazoa</taxon>
        <taxon>Ecdysozoa</taxon>
        <taxon>Arthropoda</taxon>
        <taxon>Hexapoda</taxon>
        <taxon>Insecta</taxon>
        <taxon>Pterygota</taxon>
        <taxon>Neoptera</taxon>
        <taxon>Endopterygota</taxon>
        <taxon>Lepidoptera</taxon>
        <taxon>Glossata</taxon>
        <taxon>Ditrysia</taxon>
        <taxon>Papilionoidea</taxon>
        <taxon>Nymphalidae</taxon>
        <taxon>Heliconiinae</taxon>
        <taxon>Argynnini</taxon>
        <taxon>Brenthis</taxon>
    </lineage>
</organism>
<dbReference type="OrthoDB" id="6746758at2759"/>
<feature type="region of interest" description="Disordered" evidence="1">
    <location>
        <begin position="223"/>
        <end position="280"/>
    </location>
</feature>
<keyword evidence="3" id="KW-1185">Reference proteome</keyword>
<feature type="region of interest" description="Disordered" evidence="1">
    <location>
        <begin position="120"/>
        <end position="145"/>
    </location>
</feature>
<accession>A0A8J9VES8</accession>
<gene>
    <name evidence="2" type="ORF">BINO364_LOCUS15424</name>
</gene>
<evidence type="ECO:0000313" key="3">
    <source>
        <dbReference type="Proteomes" id="UP000838878"/>
    </source>
</evidence>
<proteinExistence type="predicted"/>
<feature type="compositionally biased region" description="Basic residues" evidence="1">
    <location>
        <begin position="260"/>
        <end position="280"/>
    </location>
</feature>
<feature type="compositionally biased region" description="Basic and acidic residues" evidence="1">
    <location>
        <begin position="73"/>
        <end position="85"/>
    </location>
</feature>